<dbReference type="EMBL" id="CAJNXB010001223">
    <property type="protein sequence ID" value="CAF3146776.1"/>
    <property type="molecule type" value="Genomic_DNA"/>
</dbReference>
<name>A0A817P441_9BILA</name>
<comment type="catalytic activity">
    <reaction evidence="10">
        <text>L-threonyl-[protein] + ATP = O-phospho-L-threonyl-[protein] + ADP + H(+)</text>
        <dbReference type="Rhea" id="RHEA:46608"/>
        <dbReference type="Rhea" id="RHEA-COMP:11060"/>
        <dbReference type="Rhea" id="RHEA-COMP:11605"/>
        <dbReference type="ChEBI" id="CHEBI:15378"/>
        <dbReference type="ChEBI" id="CHEBI:30013"/>
        <dbReference type="ChEBI" id="CHEBI:30616"/>
        <dbReference type="ChEBI" id="CHEBI:61977"/>
        <dbReference type="ChEBI" id="CHEBI:456216"/>
        <dbReference type="EC" id="2.7.11.25"/>
    </reaction>
</comment>
<keyword evidence="9 12" id="KW-0067">ATP-binding</keyword>
<evidence type="ECO:0000256" key="11">
    <source>
        <dbReference type="ARBA" id="ARBA00048329"/>
    </source>
</evidence>
<evidence type="ECO:0000313" key="17">
    <source>
        <dbReference type="EMBL" id="CAF4099923.1"/>
    </source>
</evidence>
<dbReference type="Gene3D" id="3.30.200.20">
    <property type="entry name" value="Phosphorylase Kinase, domain 1"/>
    <property type="match status" value="1"/>
</dbReference>
<keyword evidence="4" id="KW-0963">Cytoplasm</keyword>
<keyword evidence="19" id="KW-1185">Reference proteome</keyword>
<feature type="compositionally biased region" description="Basic and acidic residues" evidence="14">
    <location>
        <begin position="840"/>
        <end position="859"/>
    </location>
</feature>
<sequence>MSPAPDLSDETMILSPPLNAAVLNVISSSDELDHNPSNEKPIDLGSLTIDSMESINLHDDNEPPILSKEPMAPFTICSAPSTPTGERDPPVIFRRSSVTGTTSNEPTVVEIKYQGVTNNVGTTSNEPTVVEIKYQGVTNNVGMNSVGTNSDDSNGFIDTFLGCLKPIFSAVNKIGENIKSSRDTANASLKPNDGWEIPIDSIMNDLKFIGTGIEGRVYLGKLNGQNVACKQVKTEAETNIKHLRKLNHVNVIRFRGVSVSAPLFYIVMDYCPYGSLYDVLKRRREINSCTKPTQVLDWSKQISNGINYLHANKIVHRDLKSPNILIAENHVLKISDFGTSKQLAKKQGQIMSFNGTTAWMAPEVIRQELCSEKIDVWSFGIVLWEILTCQVPYQNIDPNAILWGVGKGSLTLPIPSSAPEGFKLLMTMCWNQRSVSRPSFQQIIKHLNISESEIVLFEQEQEYVELTRIWSVEIHEQLARLATIDISSTLNMSNDELMKKRREELQHIADIRSHYQAKLQDVNSLYIELSSLMMQLQKREQEIKKKERLLNIQHHSSSGNTNAKKRTTNSLSEARKRSLQIIKAVSFNPKDPVSILPQRSPKQGNLVKSSNALSNNQPSIGSFNNVLNRPNNIQTSPPVIPTAINTPDTSSTKNPQRRKKGPGHRRNNSKGSVTSWTPPTLSAIADQEMKRASIHLIPSMIEKTIPEIQSFNASTERNSMTSVKPTVSSISADIDSKPNTMSRQLNPKNLKLDLETSANLQMTPTNQQRPSTTFTYIQRKSSSSDPEDFYENDHHNIARQRRRRNLILNNNKISSPSSITQRSIKSNTADQQTPQIDELENNKHLIENKNDNDKINDHRKYPRSVSFQFSPSNTHDRSPSYQQRKTFNRHIPYSSSEEGEVEEIPSDHYILDDEKHRAKHEDLNRESNGIFSSESEIYNEHNKHSVSLKNEGTFSDEGGHLSDDRPASRESLVNSDPEHEWPNHK</sequence>
<dbReference type="PROSITE" id="PS00108">
    <property type="entry name" value="PROTEIN_KINASE_ST"/>
    <property type="match status" value="1"/>
</dbReference>
<evidence type="ECO:0000256" key="12">
    <source>
        <dbReference type="PIRNR" id="PIRNR038165"/>
    </source>
</evidence>
<keyword evidence="6 12" id="KW-0808">Transferase</keyword>
<dbReference type="Gene3D" id="1.10.510.10">
    <property type="entry name" value="Transferase(Phosphotransferase) domain 1"/>
    <property type="match status" value="1"/>
</dbReference>
<feature type="compositionally biased region" description="Polar residues" evidence="14">
    <location>
        <begin position="669"/>
        <end position="680"/>
    </location>
</feature>
<evidence type="ECO:0000256" key="3">
    <source>
        <dbReference type="ARBA" id="ARBA00012406"/>
    </source>
</evidence>
<evidence type="ECO:0000313" key="18">
    <source>
        <dbReference type="Proteomes" id="UP000663825"/>
    </source>
</evidence>
<accession>A0A817P441</accession>
<evidence type="ECO:0000256" key="13">
    <source>
        <dbReference type="PIRSR" id="PIRSR038165-50"/>
    </source>
</evidence>
<dbReference type="InterPro" id="IPR051681">
    <property type="entry name" value="Ser/Thr_Kinases-Pseudokinases"/>
</dbReference>
<evidence type="ECO:0000256" key="9">
    <source>
        <dbReference type="ARBA" id="ARBA00022840"/>
    </source>
</evidence>
<evidence type="ECO:0000256" key="14">
    <source>
        <dbReference type="SAM" id="MobiDB-lite"/>
    </source>
</evidence>
<dbReference type="InterPro" id="IPR000719">
    <property type="entry name" value="Prot_kinase_dom"/>
</dbReference>
<dbReference type="InterPro" id="IPR011009">
    <property type="entry name" value="Kinase-like_dom_sf"/>
</dbReference>
<dbReference type="PRINTS" id="PR00109">
    <property type="entry name" value="TYRKINASE"/>
</dbReference>
<evidence type="ECO:0000256" key="1">
    <source>
        <dbReference type="ARBA" id="ARBA00004496"/>
    </source>
</evidence>
<feature type="region of interest" description="Disordered" evidence="14">
    <location>
        <begin position="778"/>
        <end position="887"/>
    </location>
</feature>
<gene>
    <name evidence="16" type="ORF">TIS948_LOCUS9476</name>
    <name evidence="17" type="ORF">UJA718_LOCUS226</name>
</gene>
<feature type="compositionally biased region" description="Polar residues" evidence="14">
    <location>
        <begin position="553"/>
        <end position="572"/>
    </location>
</feature>
<dbReference type="PIRSF" id="PIRSF038165">
    <property type="entry name" value="MAPKKK12_MAPKKK13"/>
    <property type="match status" value="1"/>
</dbReference>
<feature type="compositionally biased region" description="Basic and acidic residues" evidence="14">
    <location>
        <begin position="957"/>
        <end position="968"/>
    </location>
</feature>
<evidence type="ECO:0000259" key="15">
    <source>
        <dbReference type="PROSITE" id="PS50011"/>
    </source>
</evidence>
<feature type="compositionally biased region" description="Basic residues" evidence="14">
    <location>
        <begin position="655"/>
        <end position="668"/>
    </location>
</feature>
<evidence type="ECO:0000256" key="6">
    <source>
        <dbReference type="ARBA" id="ARBA00022679"/>
    </source>
</evidence>
<dbReference type="EC" id="2.7.11.25" evidence="3 12"/>
<dbReference type="GO" id="GO:0004709">
    <property type="term" value="F:MAP kinase kinase kinase activity"/>
    <property type="evidence" value="ECO:0007669"/>
    <property type="project" value="UniProtKB-EC"/>
</dbReference>
<dbReference type="GO" id="GO:0005737">
    <property type="term" value="C:cytoplasm"/>
    <property type="evidence" value="ECO:0007669"/>
    <property type="project" value="UniProtKB-SubCell"/>
</dbReference>
<dbReference type="InterPro" id="IPR017419">
    <property type="entry name" value="MAP3K12_MAP3K13"/>
</dbReference>
<dbReference type="InterPro" id="IPR008271">
    <property type="entry name" value="Ser/Thr_kinase_AS"/>
</dbReference>
<feature type="compositionally biased region" description="Polar residues" evidence="14">
    <location>
        <begin position="820"/>
        <end position="835"/>
    </location>
</feature>
<keyword evidence="5 12" id="KW-0723">Serine/threonine-protein kinase</keyword>
<proteinExistence type="inferred from homology"/>
<dbReference type="PANTHER" id="PTHR44329:SF304">
    <property type="entry name" value="MITOGEN-ACTIVATED PROTEIN KINASE KINASE KINASE 13-LIKE ISOFORM X1"/>
    <property type="match status" value="1"/>
</dbReference>
<keyword evidence="8 12" id="KW-0418">Kinase</keyword>
<comment type="caution">
    <text evidence="16">The sequence shown here is derived from an EMBL/GenBank/DDBJ whole genome shotgun (WGS) entry which is preliminary data.</text>
</comment>
<evidence type="ECO:0000313" key="19">
    <source>
        <dbReference type="Proteomes" id="UP000663873"/>
    </source>
</evidence>
<feature type="compositionally biased region" description="Low complexity" evidence="14">
    <location>
        <begin position="806"/>
        <end position="819"/>
    </location>
</feature>
<dbReference type="Proteomes" id="UP000663873">
    <property type="component" value="Unassembled WGS sequence"/>
</dbReference>
<evidence type="ECO:0000256" key="8">
    <source>
        <dbReference type="ARBA" id="ARBA00022777"/>
    </source>
</evidence>
<feature type="region of interest" description="Disordered" evidence="14">
    <location>
        <begin position="590"/>
        <end position="680"/>
    </location>
</feature>
<evidence type="ECO:0000256" key="5">
    <source>
        <dbReference type="ARBA" id="ARBA00022527"/>
    </source>
</evidence>
<feature type="compositionally biased region" description="Polar residues" evidence="14">
    <location>
        <begin position="865"/>
        <end position="885"/>
    </location>
</feature>
<feature type="active site" description="Proton acceptor" evidence="13">
    <location>
        <position position="318"/>
    </location>
</feature>
<evidence type="ECO:0000256" key="10">
    <source>
        <dbReference type="ARBA" id="ARBA00047559"/>
    </source>
</evidence>
<dbReference type="EMBL" id="CAJOBP010000010">
    <property type="protein sequence ID" value="CAF4099923.1"/>
    <property type="molecule type" value="Genomic_DNA"/>
</dbReference>
<protein>
    <recommendedName>
        <fullName evidence="3 12">Mitogen-activated protein kinase kinase kinase</fullName>
        <ecNumber evidence="3 12">2.7.11.25</ecNumber>
    </recommendedName>
</protein>
<feature type="compositionally biased region" description="Basic and acidic residues" evidence="14">
    <location>
        <begin position="976"/>
        <end position="985"/>
    </location>
</feature>
<reference evidence="16" key="1">
    <citation type="submission" date="2021-02" db="EMBL/GenBank/DDBJ databases">
        <authorList>
            <person name="Nowell W R."/>
        </authorList>
    </citation>
    <scope>NUCLEOTIDE SEQUENCE</scope>
</reference>
<feature type="region of interest" description="Disordered" evidence="14">
    <location>
        <begin position="551"/>
        <end position="574"/>
    </location>
</feature>
<dbReference type="SMART" id="SM00220">
    <property type="entry name" value="S_TKc"/>
    <property type="match status" value="1"/>
</dbReference>
<comment type="subcellular location">
    <subcellularLocation>
        <location evidence="1">Cytoplasm</location>
    </subcellularLocation>
</comment>
<keyword evidence="7 12" id="KW-0547">Nucleotide-binding</keyword>
<dbReference type="SUPFAM" id="SSF56112">
    <property type="entry name" value="Protein kinase-like (PK-like)"/>
    <property type="match status" value="1"/>
</dbReference>
<dbReference type="PROSITE" id="PS50011">
    <property type="entry name" value="PROTEIN_KINASE_DOM"/>
    <property type="match status" value="1"/>
</dbReference>
<comment type="similarity">
    <text evidence="2 12">Belongs to the protein kinase superfamily. STE Ser/Thr protein kinase family. MAP kinase kinase kinase subfamily.</text>
</comment>
<comment type="catalytic activity">
    <reaction evidence="11">
        <text>L-seryl-[protein] + ATP = O-phospho-L-seryl-[protein] + ADP + H(+)</text>
        <dbReference type="Rhea" id="RHEA:17989"/>
        <dbReference type="Rhea" id="RHEA-COMP:9863"/>
        <dbReference type="Rhea" id="RHEA-COMP:11604"/>
        <dbReference type="ChEBI" id="CHEBI:15378"/>
        <dbReference type="ChEBI" id="CHEBI:29999"/>
        <dbReference type="ChEBI" id="CHEBI:30616"/>
        <dbReference type="ChEBI" id="CHEBI:83421"/>
        <dbReference type="ChEBI" id="CHEBI:456216"/>
        <dbReference type="EC" id="2.7.11.25"/>
    </reaction>
</comment>
<dbReference type="OrthoDB" id="339325at2759"/>
<evidence type="ECO:0000313" key="16">
    <source>
        <dbReference type="EMBL" id="CAF3146776.1"/>
    </source>
</evidence>
<feature type="region of interest" description="Disordered" evidence="14">
    <location>
        <begin position="712"/>
        <end position="744"/>
    </location>
</feature>
<dbReference type="InterPro" id="IPR001245">
    <property type="entry name" value="Ser-Thr/Tyr_kinase_cat_dom"/>
</dbReference>
<dbReference type="Proteomes" id="UP000663825">
    <property type="component" value="Unassembled WGS sequence"/>
</dbReference>
<feature type="domain" description="Protein kinase" evidence="15">
    <location>
        <begin position="203"/>
        <end position="449"/>
    </location>
</feature>
<organism evidence="16 18">
    <name type="scientific">Rotaria socialis</name>
    <dbReference type="NCBI Taxonomy" id="392032"/>
    <lineage>
        <taxon>Eukaryota</taxon>
        <taxon>Metazoa</taxon>
        <taxon>Spiralia</taxon>
        <taxon>Gnathifera</taxon>
        <taxon>Rotifera</taxon>
        <taxon>Eurotatoria</taxon>
        <taxon>Bdelloidea</taxon>
        <taxon>Philodinida</taxon>
        <taxon>Philodinidae</taxon>
        <taxon>Rotaria</taxon>
    </lineage>
</organism>
<dbReference type="Pfam" id="PF07714">
    <property type="entry name" value="PK_Tyr_Ser-Thr"/>
    <property type="match status" value="1"/>
</dbReference>
<feature type="compositionally biased region" description="Polar residues" evidence="14">
    <location>
        <begin position="600"/>
        <end position="654"/>
    </location>
</feature>
<evidence type="ECO:0000256" key="2">
    <source>
        <dbReference type="ARBA" id="ARBA00006529"/>
    </source>
</evidence>
<dbReference type="GO" id="GO:0005524">
    <property type="term" value="F:ATP binding"/>
    <property type="evidence" value="ECO:0007669"/>
    <property type="project" value="UniProtKB-KW"/>
</dbReference>
<feature type="region of interest" description="Disordered" evidence="14">
    <location>
        <begin position="942"/>
        <end position="985"/>
    </location>
</feature>
<evidence type="ECO:0000256" key="4">
    <source>
        <dbReference type="ARBA" id="ARBA00022490"/>
    </source>
</evidence>
<evidence type="ECO:0000256" key="7">
    <source>
        <dbReference type="ARBA" id="ARBA00022741"/>
    </source>
</evidence>
<dbReference type="PANTHER" id="PTHR44329">
    <property type="entry name" value="SERINE/THREONINE-PROTEIN KINASE TNNI3K-RELATED"/>
    <property type="match status" value="1"/>
</dbReference>
<dbReference type="AlphaFoldDB" id="A0A817P441"/>